<keyword evidence="3" id="KW-1185">Reference proteome</keyword>
<evidence type="ECO:0000313" key="2">
    <source>
        <dbReference type="EMBL" id="STX32331.1"/>
    </source>
</evidence>
<reference evidence="1 3" key="1">
    <citation type="submission" date="2015-11" db="EMBL/GenBank/DDBJ databases">
        <title>Genomic analysis of 38 Legionella species identifies large and diverse effector repertoires.</title>
        <authorList>
            <person name="Burstein D."/>
            <person name="Amaro F."/>
            <person name="Zusman T."/>
            <person name="Lifshitz Z."/>
            <person name="Cohen O."/>
            <person name="Gilbert J.A."/>
            <person name="Pupko T."/>
            <person name="Shuman H.A."/>
            <person name="Segal G."/>
        </authorList>
    </citation>
    <scope>NUCLEOTIDE SEQUENCE [LARGE SCALE GENOMIC DNA]</scope>
    <source>
        <strain evidence="1 3">CDC#1407-AL-14</strain>
    </source>
</reference>
<dbReference type="AlphaFoldDB" id="A0A378ICN6"/>
<evidence type="ECO:0000313" key="4">
    <source>
        <dbReference type="Proteomes" id="UP000255066"/>
    </source>
</evidence>
<dbReference type="Proteomes" id="UP000255066">
    <property type="component" value="Unassembled WGS sequence"/>
</dbReference>
<sequence length="439" mass="51474">MGYTPPSLEYLIENTASLMKEFVQKAGKYISPSYKVLYENLEKLENAYSLAAASDKKNRSHTAMVQALAKLRGLLHEPAKIEEVAKKRGVSPAVLETQCRDILLGAMFDRFFRLCSEFDNWNRLYVFWKPDNSILYSSLRQYLLIGAEEITPNTVKDYFTRHSYVIESYLKAYRQYLDQPHEEGFVWQSIPHIATQKTEYFAKLNKYIADAEGLNARFKRQEPFIYFILSMNDFLSESREKFFKQLAELDKDYKALGDNPINELTAKLAWAKARLPQEWSSIFAYCAERFEQDCERNQYKFNNDAECWSTFLGYLRYRYKGLQTHSLLGTYIFCLEESKQCGEQYKDQKRMKENVLEYYLHKAIHPGTELIDAKSACDIIEIFLNFKNKLGAAFTPDLKNTPWEKLGMEALSTKLNELLETYKRQLQGERMPDQRFVMV</sequence>
<dbReference type="EMBL" id="LNXT01000014">
    <property type="protein sequence ID" value="KTC73092.1"/>
    <property type="molecule type" value="Genomic_DNA"/>
</dbReference>
<dbReference type="Proteomes" id="UP000054735">
    <property type="component" value="Unassembled WGS sequence"/>
</dbReference>
<name>A0A378ICN6_9GAMM</name>
<proteinExistence type="predicted"/>
<dbReference type="OrthoDB" id="5642346at2"/>
<dbReference type="STRING" id="28083.Lbir_1144"/>
<reference evidence="2 4" key="2">
    <citation type="submission" date="2018-06" db="EMBL/GenBank/DDBJ databases">
        <authorList>
            <consortium name="Pathogen Informatics"/>
            <person name="Doyle S."/>
        </authorList>
    </citation>
    <scope>NUCLEOTIDE SEQUENCE [LARGE SCALE GENOMIC DNA]</scope>
    <source>
        <strain evidence="2 4">NCTC12437</strain>
    </source>
</reference>
<gene>
    <name evidence="1" type="ORF">Lbir_1144</name>
    <name evidence="2" type="ORF">NCTC12437_02116</name>
</gene>
<evidence type="ECO:0000313" key="1">
    <source>
        <dbReference type="EMBL" id="KTC73092.1"/>
    </source>
</evidence>
<evidence type="ECO:0000313" key="3">
    <source>
        <dbReference type="Proteomes" id="UP000054735"/>
    </source>
</evidence>
<accession>A0A378ICN6</accession>
<evidence type="ECO:0008006" key="5">
    <source>
        <dbReference type="Google" id="ProtNLM"/>
    </source>
</evidence>
<dbReference type="EMBL" id="UGNW01000001">
    <property type="protein sequence ID" value="STX32331.1"/>
    <property type="molecule type" value="Genomic_DNA"/>
</dbReference>
<protein>
    <recommendedName>
        <fullName evidence="5">Dot/Icm secretion system substrate</fullName>
    </recommendedName>
</protein>
<organism evidence="2 4">
    <name type="scientific">Legionella birminghamensis</name>
    <dbReference type="NCBI Taxonomy" id="28083"/>
    <lineage>
        <taxon>Bacteria</taxon>
        <taxon>Pseudomonadati</taxon>
        <taxon>Pseudomonadota</taxon>
        <taxon>Gammaproteobacteria</taxon>
        <taxon>Legionellales</taxon>
        <taxon>Legionellaceae</taxon>
        <taxon>Legionella</taxon>
    </lineage>
</organism>
<dbReference type="RefSeq" id="WP_058523232.1">
    <property type="nucleotide sequence ID" value="NZ_CAAAHV010000041.1"/>
</dbReference>